<proteinExistence type="predicted"/>
<evidence type="ECO:0000313" key="1">
    <source>
        <dbReference type="EMBL" id="KRX31290.1"/>
    </source>
</evidence>
<accession>A0A0V0SWV1</accession>
<dbReference type="AlphaFoldDB" id="A0A0V0SWV1"/>
<dbReference type="EMBL" id="JYDJ01001870">
    <property type="protein sequence ID" value="KRX31290.1"/>
    <property type="molecule type" value="Genomic_DNA"/>
</dbReference>
<keyword evidence="2" id="KW-1185">Reference proteome</keyword>
<gene>
    <name evidence="1" type="ORF">T05_12814</name>
</gene>
<protein>
    <submittedName>
        <fullName evidence="1">Uncharacterized protein</fullName>
    </submittedName>
</protein>
<comment type="caution">
    <text evidence="1">The sequence shown here is derived from an EMBL/GenBank/DDBJ whole genome shotgun (WGS) entry which is preliminary data.</text>
</comment>
<evidence type="ECO:0000313" key="2">
    <source>
        <dbReference type="Proteomes" id="UP000055048"/>
    </source>
</evidence>
<reference evidence="1 2" key="1">
    <citation type="submission" date="2015-01" db="EMBL/GenBank/DDBJ databases">
        <title>Evolution of Trichinella species and genotypes.</title>
        <authorList>
            <person name="Korhonen P.K."/>
            <person name="Edoardo P."/>
            <person name="Giuseppe L.R."/>
            <person name="Gasser R.B."/>
        </authorList>
    </citation>
    <scope>NUCLEOTIDE SEQUENCE [LARGE SCALE GENOMIC DNA]</scope>
    <source>
        <strain evidence="1">ISS417</strain>
    </source>
</reference>
<sequence length="32" mass="3871">MPRKRAVRRKNGQLWTSRQEEHILTIMCKMAT</sequence>
<name>A0A0V0SWV1_9BILA</name>
<organism evidence="1 2">
    <name type="scientific">Trichinella murrelli</name>
    <dbReference type="NCBI Taxonomy" id="144512"/>
    <lineage>
        <taxon>Eukaryota</taxon>
        <taxon>Metazoa</taxon>
        <taxon>Ecdysozoa</taxon>
        <taxon>Nematoda</taxon>
        <taxon>Enoplea</taxon>
        <taxon>Dorylaimia</taxon>
        <taxon>Trichinellida</taxon>
        <taxon>Trichinellidae</taxon>
        <taxon>Trichinella</taxon>
    </lineage>
</organism>
<dbReference type="Proteomes" id="UP000055048">
    <property type="component" value="Unassembled WGS sequence"/>
</dbReference>